<dbReference type="Proteomes" id="UP000749293">
    <property type="component" value="Unassembled WGS sequence"/>
</dbReference>
<dbReference type="GeneID" id="55972035"/>
<evidence type="ECO:0000313" key="2">
    <source>
        <dbReference type="Proteomes" id="UP000749293"/>
    </source>
</evidence>
<dbReference type="RefSeq" id="XP_035322746.1">
    <property type="nucleotide sequence ID" value="XM_035467780.1"/>
</dbReference>
<evidence type="ECO:0000313" key="1">
    <source>
        <dbReference type="EMBL" id="KAF4124094.1"/>
    </source>
</evidence>
<dbReference type="EMBL" id="JAANYQ010000005">
    <property type="protein sequence ID" value="KAF4124094.1"/>
    <property type="molecule type" value="Genomic_DNA"/>
</dbReference>
<gene>
    <name evidence="1" type="ORF">GMORB2_5810</name>
</gene>
<dbReference type="GO" id="GO:0005739">
    <property type="term" value="C:mitochondrion"/>
    <property type="evidence" value="ECO:0007669"/>
    <property type="project" value="InterPro"/>
</dbReference>
<organism evidence="1 2">
    <name type="scientific">Geosmithia morbida</name>
    <dbReference type="NCBI Taxonomy" id="1094350"/>
    <lineage>
        <taxon>Eukaryota</taxon>
        <taxon>Fungi</taxon>
        <taxon>Dikarya</taxon>
        <taxon>Ascomycota</taxon>
        <taxon>Pezizomycotina</taxon>
        <taxon>Sordariomycetes</taxon>
        <taxon>Hypocreomycetidae</taxon>
        <taxon>Hypocreales</taxon>
        <taxon>Bionectriaceae</taxon>
        <taxon>Geosmithia</taxon>
    </lineage>
</organism>
<dbReference type="OrthoDB" id="2120038at2759"/>
<name>A0A9P4YZX1_9HYPO</name>
<sequence length="162" mass="18232">MFAARQRAGCLARQLQRSTRSYASDAHGHHKHAEVNESFGTGSVLTVATFFGGVLLYQFAPSEGQTSSLTSLLDSWKSKPQDWEEINTAHALAARQAGFDRNLFENATPSNRWVDVAYPEALQSHSQRNIRAGHVLKIDDVVEHYRKEHLKDEDRKVKQADN</sequence>
<protein>
    <submittedName>
        <fullName evidence="1">NADH-ubiquinone oxidoreductase 178 kDa subunit</fullName>
    </submittedName>
</protein>
<comment type="caution">
    <text evidence="1">The sequence shown here is derived from an EMBL/GenBank/DDBJ whole genome shotgun (WGS) entry which is preliminary data.</text>
</comment>
<accession>A0A9P4YZX1</accession>
<dbReference type="PANTHER" id="PTHR42100:SF1">
    <property type="entry name" value="OXIDOREDUCTASE 178 KDA SUBUNIT, PUTATIVE (AFU_ORTHOLOGUE AFUA_8G04320)-RELATED"/>
    <property type="match status" value="1"/>
</dbReference>
<reference evidence="1" key="1">
    <citation type="submission" date="2020-03" db="EMBL/GenBank/DDBJ databases">
        <title>Site-based positive gene gene selection in Geosmithia morbida across the United States reveals a broad range of putative effectors and factors for local host and environmental adapation.</title>
        <authorList>
            <person name="Onufrak A."/>
            <person name="Murdoch R.W."/>
            <person name="Gazis R."/>
            <person name="Huff M."/>
            <person name="Staton M."/>
            <person name="Klingeman W."/>
            <person name="Hadziabdic D."/>
        </authorList>
    </citation>
    <scope>NUCLEOTIDE SEQUENCE</scope>
    <source>
        <strain evidence="1">1262</strain>
    </source>
</reference>
<dbReference type="AlphaFoldDB" id="A0A9P4YZX1"/>
<keyword evidence="2" id="KW-1185">Reference proteome</keyword>
<proteinExistence type="predicted"/>
<dbReference type="PANTHER" id="PTHR42100">
    <property type="entry name" value="OXIDOREDUCTASE 178 KDA SUBUNIT, PUTATIVE (AFU_ORTHOLOGUE AFUA_8G04320)-RELATED"/>
    <property type="match status" value="1"/>
</dbReference>
<dbReference type="InterPro" id="IPR034444">
    <property type="entry name" value="Nuo17.8"/>
</dbReference>